<evidence type="ECO:0000256" key="1">
    <source>
        <dbReference type="SAM" id="MobiDB-lite"/>
    </source>
</evidence>
<evidence type="ECO:0000313" key="3">
    <source>
        <dbReference type="EMBL" id="TWT62383.1"/>
    </source>
</evidence>
<proteinExistence type="predicted"/>
<evidence type="ECO:0008006" key="5">
    <source>
        <dbReference type="Google" id="ProtNLM"/>
    </source>
</evidence>
<organism evidence="3 4">
    <name type="scientific">Rubinisphaera italica</name>
    <dbReference type="NCBI Taxonomy" id="2527969"/>
    <lineage>
        <taxon>Bacteria</taxon>
        <taxon>Pseudomonadati</taxon>
        <taxon>Planctomycetota</taxon>
        <taxon>Planctomycetia</taxon>
        <taxon>Planctomycetales</taxon>
        <taxon>Planctomycetaceae</taxon>
        <taxon>Rubinisphaera</taxon>
    </lineage>
</organism>
<gene>
    <name evidence="3" type="ORF">Pan54_31250</name>
</gene>
<accession>A0A5C5XJ78</accession>
<feature type="signal peptide" evidence="2">
    <location>
        <begin position="1"/>
        <end position="25"/>
    </location>
</feature>
<evidence type="ECO:0000313" key="4">
    <source>
        <dbReference type="Proteomes" id="UP000316095"/>
    </source>
</evidence>
<keyword evidence="2" id="KW-0732">Signal</keyword>
<sequence precursor="true">MFIIIWNRILLVALLLPILCMTALADDQNSQAKPGKIPVSPETTRAIKPIREDGTVDYTAALNNALKGGVTPENNAAVLIVKAIGPNPDGMEYDFHVRLCEAMGVTPLPADAPGAVSFGKEGYGFEAPAEGSEFKDFFEIQDRAMDRLWRKNELPNAALWIELNETALDLVSEAVLKPGYFRPIISDEEHEDLLVYALLPDVQASREIGRCLVARAMLHLGEKNYQAAADDLLTLHRFARKIAQGATLVENLVGYALEGIAFQGDNRLIQQPDLPLDVCQKYIQQLTGIESFPSLTKPLDLGERFLALQMLQQVATTRLDAETLESLSAGASQGQLLEELSQHSNLDWDLVFREVNSAYDQVVQILNESSREDRIKNLKAHYESLNLGEINPNLLRMLKSRRADRISKEQITETFVRAFLGMLLPAIDSCSRAETRTLTYYELSLLGLQLKEIQLKTGSYPATLPEQALDLFSEEPYQYQVQDGEFALYSVGENGRDDGGLGYNNDEDPETDDLPVTSRAEK</sequence>
<feature type="region of interest" description="Disordered" evidence="1">
    <location>
        <begin position="492"/>
        <end position="522"/>
    </location>
</feature>
<dbReference type="AlphaFoldDB" id="A0A5C5XJ78"/>
<dbReference type="EMBL" id="SJPG01000001">
    <property type="protein sequence ID" value="TWT62383.1"/>
    <property type="molecule type" value="Genomic_DNA"/>
</dbReference>
<evidence type="ECO:0000256" key="2">
    <source>
        <dbReference type="SAM" id="SignalP"/>
    </source>
</evidence>
<keyword evidence="4" id="KW-1185">Reference proteome</keyword>
<feature type="chain" id="PRO_5022775820" description="Bacterial type II secretion system protein G" evidence="2">
    <location>
        <begin position="26"/>
        <end position="522"/>
    </location>
</feature>
<comment type="caution">
    <text evidence="3">The sequence shown here is derived from an EMBL/GenBank/DDBJ whole genome shotgun (WGS) entry which is preliminary data.</text>
</comment>
<reference evidence="3 4" key="1">
    <citation type="submission" date="2019-02" db="EMBL/GenBank/DDBJ databases">
        <title>Deep-cultivation of Planctomycetes and their phenomic and genomic characterization uncovers novel biology.</title>
        <authorList>
            <person name="Wiegand S."/>
            <person name="Jogler M."/>
            <person name="Boedeker C."/>
            <person name="Pinto D."/>
            <person name="Vollmers J."/>
            <person name="Rivas-Marin E."/>
            <person name="Kohn T."/>
            <person name="Peeters S.H."/>
            <person name="Heuer A."/>
            <person name="Rast P."/>
            <person name="Oberbeckmann S."/>
            <person name="Bunk B."/>
            <person name="Jeske O."/>
            <person name="Meyerdierks A."/>
            <person name="Storesund J.E."/>
            <person name="Kallscheuer N."/>
            <person name="Luecker S."/>
            <person name="Lage O.M."/>
            <person name="Pohl T."/>
            <person name="Merkel B.J."/>
            <person name="Hornburger P."/>
            <person name="Mueller R.-W."/>
            <person name="Bruemmer F."/>
            <person name="Labrenz M."/>
            <person name="Spormann A.M."/>
            <person name="Op Den Camp H."/>
            <person name="Overmann J."/>
            <person name="Amann R."/>
            <person name="Jetten M.S.M."/>
            <person name="Mascher T."/>
            <person name="Medema M.H."/>
            <person name="Devos D.P."/>
            <person name="Kaster A.-K."/>
            <person name="Ovreas L."/>
            <person name="Rohde M."/>
            <person name="Galperin M.Y."/>
            <person name="Jogler C."/>
        </authorList>
    </citation>
    <scope>NUCLEOTIDE SEQUENCE [LARGE SCALE GENOMIC DNA]</scope>
    <source>
        <strain evidence="3 4">Pan54</strain>
    </source>
</reference>
<dbReference type="Proteomes" id="UP000316095">
    <property type="component" value="Unassembled WGS sequence"/>
</dbReference>
<dbReference type="OrthoDB" id="223245at2"/>
<protein>
    <recommendedName>
        <fullName evidence="5">Bacterial type II secretion system protein G</fullName>
    </recommendedName>
</protein>
<name>A0A5C5XJ78_9PLAN</name>
<dbReference type="RefSeq" id="WP_146504250.1">
    <property type="nucleotide sequence ID" value="NZ_SJPG01000001.1"/>
</dbReference>